<dbReference type="AlphaFoldDB" id="A0AAD1GYA8"/>
<dbReference type="InterPro" id="IPR003018">
    <property type="entry name" value="GAF"/>
</dbReference>
<protein>
    <recommendedName>
        <fullName evidence="5">ANTAR domain-containing protein</fullName>
    </recommendedName>
</protein>
<evidence type="ECO:0000313" key="7">
    <source>
        <dbReference type="Proteomes" id="UP000464624"/>
    </source>
</evidence>
<keyword evidence="2" id="KW-0418">Kinase</keyword>
<keyword evidence="3" id="KW-0805">Transcription regulation</keyword>
<sequence>MDVQADLPVHLWGALPSAAIDKHAPSHVPARLMRFNATRAGKPQRMVELSNHELAVRMAELARSIAPPRDVEDVLMRVTDAAVELIPGADTAGVLLIAPGGKFQSLFGTSDLVYKLDELQAKYNEGPCVDAAHDELMLRTDDFTKEPRWPNFSRAVSEIGVRSCLSYKLYAGDRSAGALNVFGLQPHVFNAESEAIGSVLGAHAAAAIMASRHGEQLRSALNSRDVIGQAKGILMERFDVDAVRAFDMLRELSQAMNIRLAEIAQRVVDTRGD</sequence>
<evidence type="ECO:0000313" key="6">
    <source>
        <dbReference type="EMBL" id="BBU21423.1"/>
    </source>
</evidence>
<evidence type="ECO:0000256" key="1">
    <source>
        <dbReference type="ARBA" id="ARBA00022679"/>
    </source>
</evidence>
<dbReference type="Gene3D" id="1.10.10.10">
    <property type="entry name" value="Winged helix-like DNA-binding domain superfamily/Winged helix DNA-binding domain"/>
    <property type="match status" value="1"/>
</dbReference>
<evidence type="ECO:0000256" key="4">
    <source>
        <dbReference type="ARBA" id="ARBA00023163"/>
    </source>
</evidence>
<organism evidence="6 7">
    <name type="scientific">Mycobacterium xenopi</name>
    <dbReference type="NCBI Taxonomy" id="1789"/>
    <lineage>
        <taxon>Bacteria</taxon>
        <taxon>Bacillati</taxon>
        <taxon>Actinomycetota</taxon>
        <taxon>Actinomycetes</taxon>
        <taxon>Mycobacteriales</taxon>
        <taxon>Mycobacteriaceae</taxon>
        <taxon>Mycobacterium</taxon>
    </lineage>
</organism>
<accession>A0AAD1GYA8</accession>
<gene>
    <name evidence="6" type="ORF">MYXE_12120</name>
</gene>
<proteinExistence type="predicted"/>
<feature type="domain" description="ANTAR" evidence="5">
    <location>
        <begin position="207"/>
        <end position="268"/>
    </location>
</feature>
<dbReference type="InterPro" id="IPR036388">
    <property type="entry name" value="WH-like_DNA-bd_sf"/>
</dbReference>
<keyword evidence="4" id="KW-0804">Transcription</keyword>
<dbReference type="SUPFAM" id="SSF55781">
    <property type="entry name" value="GAF domain-like"/>
    <property type="match status" value="1"/>
</dbReference>
<evidence type="ECO:0000256" key="3">
    <source>
        <dbReference type="ARBA" id="ARBA00023015"/>
    </source>
</evidence>
<dbReference type="InterPro" id="IPR005561">
    <property type="entry name" value="ANTAR"/>
</dbReference>
<dbReference type="Proteomes" id="UP000464624">
    <property type="component" value="Chromosome"/>
</dbReference>
<dbReference type="KEGG" id="mxe:MYXE_12120"/>
<reference evidence="6 7" key="1">
    <citation type="submission" date="2019-12" db="EMBL/GenBank/DDBJ databases">
        <title>Complete genome sequence of Mycolicibacterium xenopi str. JCM15661T.</title>
        <authorList>
            <person name="Yoshida M."/>
            <person name="Fukano H."/>
            <person name="Asakura T."/>
            <person name="Hoshino Y."/>
        </authorList>
    </citation>
    <scope>NUCLEOTIDE SEQUENCE [LARGE SCALE GENOMIC DNA]</scope>
    <source>
        <strain evidence="6 7">JCM 15661T</strain>
    </source>
</reference>
<evidence type="ECO:0000256" key="2">
    <source>
        <dbReference type="ARBA" id="ARBA00022777"/>
    </source>
</evidence>
<dbReference type="EMBL" id="AP022314">
    <property type="protein sequence ID" value="BBU21423.1"/>
    <property type="molecule type" value="Genomic_DNA"/>
</dbReference>
<dbReference type="GO" id="GO:0003723">
    <property type="term" value="F:RNA binding"/>
    <property type="evidence" value="ECO:0007669"/>
    <property type="project" value="InterPro"/>
</dbReference>
<dbReference type="GO" id="GO:0016301">
    <property type="term" value="F:kinase activity"/>
    <property type="evidence" value="ECO:0007669"/>
    <property type="project" value="UniProtKB-KW"/>
</dbReference>
<dbReference type="PIRSF" id="PIRSF036625">
    <property type="entry name" value="GAF_ANTAR"/>
    <property type="match status" value="1"/>
</dbReference>
<dbReference type="PROSITE" id="PS50921">
    <property type="entry name" value="ANTAR"/>
    <property type="match status" value="1"/>
</dbReference>
<dbReference type="InterPro" id="IPR011006">
    <property type="entry name" value="CheY-like_superfamily"/>
</dbReference>
<dbReference type="InterPro" id="IPR029016">
    <property type="entry name" value="GAF-like_dom_sf"/>
</dbReference>
<dbReference type="Pfam" id="PF13185">
    <property type="entry name" value="GAF_2"/>
    <property type="match status" value="1"/>
</dbReference>
<dbReference type="Gene3D" id="3.30.450.40">
    <property type="match status" value="1"/>
</dbReference>
<dbReference type="Pfam" id="PF03861">
    <property type="entry name" value="ANTAR"/>
    <property type="match status" value="1"/>
</dbReference>
<dbReference type="SUPFAM" id="SSF52172">
    <property type="entry name" value="CheY-like"/>
    <property type="match status" value="1"/>
</dbReference>
<name>A0AAD1GYA8_MYCXE</name>
<dbReference type="InterPro" id="IPR012074">
    <property type="entry name" value="GAF_ANTAR"/>
</dbReference>
<keyword evidence="1" id="KW-0808">Transferase</keyword>
<dbReference type="SMART" id="SM01012">
    <property type="entry name" value="ANTAR"/>
    <property type="match status" value="1"/>
</dbReference>
<evidence type="ECO:0000259" key="5">
    <source>
        <dbReference type="PROSITE" id="PS50921"/>
    </source>
</evidence>